<proteinExistence type="predicted"/>
<evidence type="ECO:0000313" key="2">
    <source>
        <dbReference type="EMBL" id="EKC53043.1"/>
    </source>
</evidence>
<name>K1S6I8_9ZZZZ</name>
<dbReference type="InterPro" id="IPR045455">
    <property type="entry name" value="NrS-1_pol-like_helicase"/>
</dbReference>
<feature type="domain" description="NrS-1 polymerase-like helicase" evidence="1">
    <location>
        <begin position="169"/>
        <end position="227"/>
    </location>
</feature>
<comment type="caution">
    <text evidence="2">The sequence shown here is derived from an EMBL/GenBank/DDBJ whole genome shotgun (WGS) entry which is preliminary data.</text>
</comment>
<organism evidence="2">
    <name type="scientific">human gut metagenome</name>
    <dbReference type="NCBI Taxonomy" id="408170"/>
    <lineage>
        <taxon>unclassified sequences</taxon>
        <taxon>metagenomes</taxon>
        <taxon>organismal metagenomes</taxon>
    </lineage>
</organism>
<gene>
    <name evidence="2" type="ORF">LEA_16577</name>
</gene>
<protein>
    <submittedName>
        <fullName evidence="2">Phage/plasmid primase, P4 family</fullName>
    </submittedName>
</protein>
<dbReference type="Gene3D" id="3.40.50.300">
    <property type="entry name" value="P-loop containing nucleotide triphosphate hydrolases"/>
    <property type="match status" value="1"/>
</dbReference>
<dbReference type="InterPro" id="IPR027417">
    <property type="entry name" value="P-loop_NTPase"/>
</dbReference>
<dbReference type="EMBL" id="AJWY01011334">
    <property type="protein sequence ID" value="EKC53043.1"/>
    <property type="molecule type" value="Genomic_DNA"/>
</dbReference>
<sequence>MDMTPQTWPEWYDGRHINEVLFCQQFLDKHPMKCVRGRLFTVDGLIEDEGQIGNLILEEISGVLTSGLSKIVTNLLASIKLQAYSPPLSIETDRIHVANGTYFMDGSFTADKNYCNNRLTVAYNPDAPTPKKWLQFLSELLQPEDIPTLQEFLGYCLLPTTKGQKMLMLIGKGGEGKSRIGLVIRSLLGDSMNTTSIQKVESNRFSRADLENKLLMVDDDMDMSALTQDQLYQIHRDL</sequence>
<dbReference type="AlphaFoldDB" id="K1S6I8"/>
<dbReference type="Pfam" id="PF19263">
    <property type="entry name" value="DUF5906"/>
    <property type="match status" value="1"/>
</dbReference>
<evidence type="ECO:0000259" key="1">
    <source>
        <dbReference type="Pfam" id="PF19263"/>
    </source>
</evidence>
<reference evidence="2" key="1">
    <citation type="journal article" date="2013" name="Environ. Microbiol.">
        <title>Microbiota from the distal guts of lean and obese adolescents exhibit partial functional redundancy besides clear differences in community structure.</title>
        <authorList>
            <person name="Ferrer M."/>
            <person name="Ruiz A."/>
            <person name="Lanza F."/>
            <person name="Haange S.B."/>
            <person name="Oberbach A."/>
            <person name="Till H."/>
            <person name="Bargiela R."/>
            <person name="Campoy C."/>
            <person name="Segura M.T."/>
            <person name="Richter M."/>
            <person name="von Bergen M."/>
            <person name="Seifert J."/>
            <person name="Suarez A."/>
        </authorList>
    </citation>
    <scope>NUCLEOTIDE SEQUENCE</scope>
</reference>
<accession>K1S6I8</accession>